<evidence type="ECO:0000313" key="2">
    <source>
        <dbReference type="Proteomes" id="UP001174694"/>
    </source>
</evidence>
<evidence type="ECO:0008006" key="3">
    <source>
        <dbReference type="Google" id="ProtNLM"/>
    </source>
</evidence>
<dbReference type="Gene3D" id="1.25.40.10">
    <property type="entry name" value="Tetratricopeptide repeat domain"/>
    <property type="match status" value="1"/>
</dbReference>
<name>A0AA38R218_9PEZI</name>
<proteinExistence type="predicted"/>
<accession>A0AA38R218</accession>
<evidence type="ECO:0000313" key="1">
    <source>
        <dbReference type="EMBL" id="KAJ9133130.1"/>
    </source>
</evidence>
<keyword evidence="2" id="KW-1185">Reference proteome</keyword>
<reference evidence="1" key="1">
    <citation type="submission" date="2022-07" db="EMBL/GenBank/DDBJ databases">
        <title>Fungi with potential for degradation of polypropylene.</title>
        <authorList>
            <person name="Gostincar C."/>
        </authorList>
    </citation>
    <scope>NUCLEOTIDE SEQUENCE</scope>
    <source>
        <strain evidence="1">EXF-13308</strain>
    </source>
</reference>
<protein>
    <recommendedName>
        <fullName evidence="3">Tetratricopeptide repeat protein</fullName>
    </recommendedName>
</protein>
<dbReference type="Proteomes" id="UP001174694">
    <property type="component" value="Unassembled WGS sequence"/>
</dbReference>
<dbReference type="AlphaFoldDB" id="A0AA38R218"/>
<comment type="caution">
    <text evidence="1">The sequence shown here is derived from an EMBL/GenBank/DDBJ whole genome shotgun (WGS) entry which is preliminary data.</text>
</comment>
<sequence>MLDDVYDGRSALRLELDAAGGFAESLIGHLLRSETTLVEALARERDLLSIPVGASSPEIRDASEDTPEAETIVQDILAALSRCTRVEKWRPAQVPFDEDDGYVSGAVFIHPDIVYTLELWARVEATKPSAKRELVLEVQQAVLEVRTTSLGDTSIATLQAALELANTLREDPQTLELAKSRYEHITSMGEASDLDGRHPLVLSARQVLHLAHLSGGIEDEADKLVAILEAQRLRLGSLHPETLQSRLITFAVVSFSDREQAAKIADEILAALRDNALRSQRFFEAVLLGEKLALVYDKLGDVEAALLLLEGLVGELRAKKNLTAEDEAATGKLLRRIDSEAEYIRRQSLK</sequence>
<organism evidence="1 2">
    <name type="scientific">Pleurostoma richardsiae</name>
    <dbReference type="NCBI Taxonomy" id="41990"/>
    <lineage>
        <taxon>Eukaryota</taxon>
        <taxon>Fungi</taxon>
        <taxon>Dikarya</taxon>
        <taxon>Ascomycota</taxon>
        <taxon>Pezizomycotina</taxon>
        <taxon>Sordariomycetes</taxon>
        <taxon>Sordariomycetidae</taxon>
        <taxon>Calosphaeriales</taxon>
        <taxon>Pleurostomataceae</taxon>
        <taxon>Pleurostoma</taxon>
    </lineage>
</organism>
<gene>
    <name evidence="1" type="ORF">NKR23_g10924</name>
</gene>
<dbReference type="InterPro" id="IPR011990">
    <property type="entry name" value="TPR-like_helical_dom_sf"/>
</dbReference>
<dbReference type="EMBL" id="JANBVO010000052">
    <property type="protein sequence ID" value="KAJ9133130.1"/>
    <property type="molecule type" value="Genomic_DNA"/>
</dbReference>